<keyword evidence="3" id="KW-1185">Reference proteome</keyword>
<name>A0A420IV68_9PEZI</name>
<dbReference type="EMBL" id="MCBQ01006448">
    <property type="protein sequence ID" value="RKF78436.1"/>
    <property type="molecule type" value="Genomic_DNA"/>
</dbReference>
<feature type="region of interest" description="Disordered" evidence="1">
    <location>
        <begin position="1"/>
        <end position="72"/>
    </location>
</feature>
<feature type="compositionally biased region" description="Polar residues" evidence="1">
    <location>
        <begin position="7"/>
        <end position="40"/>
    </location>
</feature>
<dbReference type="AlphaFoldDB" id="A0A420IV68"/>
<reference evidence="2 3" key="1">
    <citation type="journal article" date="2018" name="BMC Genomics">
        <title>Comparative genome analyses reveal sequence features reflecting distinct modes of host-adaptation between dicot and monocot powdery mildew.</title>
        <authorList>
            <person name="Wu Y."/>
            <person name="Ma X."/>
            <person name="Pan Z."/>
            <person name="Kale S.D."/>
            <person name="Song Y."/>
            <person name="King H."/>
            <person name="Zhang Q."/>
            <person name="Presley C."/>
            <person name="Deng X."/>
            <person name="Wei C.I."/>
            <person name="Xiao S."/>
        </authorList>
    </citation>
    <scope>NUCLEOTIDE SEQUENCE [LARGE SCALE GENOMIC DNA]</scope>
    <source>
        <strain evidence="2">UMSG3</strain>
    </source>
</reference>
<sequence length="337" mass="38473">RIIPTEAHSTQESLQQVSLQAPSPFQRNKNEQRYSNNSSGYRVPPQRDSWRNRSENYSKHAPFSNQRSSVDSTYPSTNGIIPFKIACWNCENGLTGMGPFHYSSECPMHMLMQWEQDILQSKSRENMSKPTASKVIINRVSSSWQAYGENTTHQTGEPSGIHEYFERDKKFGRSYSPQLQSQPSKKAKTVQFEELLSRSDSSDQSKASRVNASGNVVDFYTAEYLLDEPTSVYAARGIEKEDNCFKEDDPVASEVLLTAHVNGILARKRRRIEDLLNDEDIEPREHQRKNVAESHSSINSSMKNLNVNEEKKKRQPKGRGIIRGRTRQGDVDVRVLK</sequence>
<organism evidence="2 3">
    <name type="scientific">Golovinomyces cichoracearum</name>
    <dbReference type="NCBI Taxonomy" id="62708"/>
    <lineage>
        <taxon>Eukaryota</taxon>
        <taxon>Fungi</taxon>
        <taxon>Dikarya</taxon>
        <taxon>Ascomycota</taxon>
        <taxon>Pezizomycotina</taxon>
        <taxon>Leotiomycetes</taxon>
        <taxon>Erysiphales</taxon>
        <taxon>Erysiphaceae</taxon>
        <taxon>Golovinomyces</taxon>
    </lineage>
</organism>
<protein>
    <submittedName>
        <fullName evidence="2">Uncharacterized protein</fullName>
    </submittedName>
</protein>
<feature type="non-terminal residue" evidence="2">
    <location>
        <position position="1"/>
    </location>
</feature>
<dbReference type="Proteomes" id="UP000283383">
    <property type="component" value="Unassembled WGS sequence"/>
</dbReference>
<accession>A0A420IV68</accession>
<feature type="compositionally biased region" description="Basic residues" evidence="1">
    <location>
        <begin position="313"/>
        <end position="326"/>
    </location>
</feature>
<feature type="compositionally biased region" description="Polar residues" evidence="1">
    <location>
        <begin position="293"/>
        <end position="307"/>
    </location>
</feature>
<evidence type="ECO:0000256" key="1">
    <source>
        <dbReference type="SAM" id="MobiDB-lite"/>
    </source>
</evidence>
<feature type="compositionally biased region" description="Polar residues" evidence="1">
    <location>
        <begin position="63"/>
        <end position="72"/>
    </location>
</feature>
<feature type="compositionally biased region" description="Basic and acidic residues" evidence="1">
    <location>
        <begin position="283"/>
        <end position="292"/>
    </location>
</feature>
<dbReference type="STRING" id="62708.A0A420IV68"/>
<comment type="caution">
    <text evidence="2">The sequence shown here is derived from an EMBL/GenBank/DDBJ whole genome shotgun (WGS) entry which is preliminary data.</text>
</comment>
<evidence type="ECO:0000313" key="3">
    <source>
        <dbReference type="Proteomes" id="UP000283383"/>
    </source>
</evidence>
<feature type="region of interest" description="Disordered" evidence="1">
    <location>
        <begin position="283"/>
        <end position="337"/>
    </location>
</feature>
<evidence type="ECO:0000313" key="2">
    <source>
        <dbReference type="EMBL" id="RKF78436.1"/>
    </source>
</evidence>
<proteinExistence type="predicted"/>
<feature type="compositionally biased region" description="Basic and acidic residues" evidence="1">
    <location>
        <begin position="327"/>
        <end position="337"/>
    </location>
</feature>
<feature type="compositionally biased region" description="Basic and acidic residues" evidence="1">
    <location>
        <begin position="48"/>
        <end position="58"/>
    </location>
</feature>
<gene>
    <name evidence="2" type="ORF">GcM3_064035</name>
</gene>